<keyword evidence="2" id="KW-1185">Reference proteome</keyword>
<organism evidence="1 2">
    <name type="scientific">Amphibiibacter pelophylacis</name>
    <dbReference type="NCBI Taxonomy" id="1799477"/>
    <lineage>
        <taxon>Bacteria</taxon>
        <taxon>Pseudomonadati</taxon>
        <taxon>Pseudomonadota</taxon>
        <taxon>Betaproteobacteria</taxon>
        <taxon>Burkholderiales</taxon>
        <taxon>Sphaerotilaceae</taxon>
        <taxon>Amphibiibacter</taxon>
    </lineage>
</organism>
<name>A0ACC6P5D5_9BURK</name>
<proteinExistence type="predicted"/>
<dbReference type="EMBL" id="JAWDIE010000028">
    <property type="protein sequence ID" value="MEJ7139438.1"/>
    <property type="molecule type" value="Genomic_DNA"/>
</dbReference>
<protein>
    <submittedName>
        <fullName evidence="1">2OG-Fe(II) oxygenase</fullName>
    </submittedName>
</protein>
<accession>A0ACC6P5D5</accession>
<evidence type="ECO:0000313" key="2">
    <source>
        <dbReference type="Proteomes" id="UP001364695"/>
    </source>
</evidence>
<reference evidence="1" key="1">
    <citation type="submission" date="2023-10" db="EMBL/GenBank/DDBJ databases">
        <title>Amphibacter perezi, gen. nov., sp. nov. a novel taxa of the family Comamonadaceae, class Betaproteobacteria isolated from the skin microbiota of Pelophylax perezi from different populations.</title>
        <authorList>
            <person name="Costa S."/>
            <person name="Proenca D.N."/>
            <person name="Lopes I."/>
            <person name="Morais P.V."/>
        </authorList>
    </citation>
    <scope>NUCLEOTIDE SEQUENCE</scope>
    <source>
        <strain evidence="1">SL12-8</strain>
    </source>
</reference>
<comment type="caution">
    <text evidence="1">The sequence shown here is derived from an EMBL/GenBank/DDBJ whole genome shotgun (WGS) entry which is preliminary data.</text>
</comment>
<dbReference type="Proteomes" id="UP001364695">
    <property type="component" value="Unassembled WGS sequence"/>
</dbReference>
<sequence length="293" mass="32218">MNPLQTDPVQALISDELRQWVQGQHQSGHDAAQLLRAMQDSGWSATQARQVLQHLLPQAGDLPAALAPAATQATAQRGPDIRPAHGQPWVDGGDRRVPVLCQWNTPRIVVLGQVLDAQECDELIAQARSRLRRSQTVQASDGEAQVHDARTSDGMFFQRGETDLCERIEARLARLMDWPVENGEGLQVLRYGVGAEYRPHFDYFDTRQPGAPAVLRRGGQRLATVVIYLNSPPAGGSTVFPDAGVEVMPLQGHAVFFSYPQATPASLSLHAGTPVLAGEKWVATKWVRERRFD</sequence>
<gene>
    <name evidence="1" type="ORF">RV045_13515</name>
</gene>
<evidence type="ECO:0000313" key="1">
    <source>
        <dbReference type="EMBL" id="MEJ7139438.1"/>
    </source>
</evidence>